<evidence type="ECO:0000313" key="3">
    <source>
        <dbReference type="EMBL" id="KAH7425686.1"/>
    </source>
</evidence>
<dbReference type="NCBIfam" id="TIGR00756">
    <property type="entry name" value="PPR"/>
    <property type="match status" value="3"/>
</dbReference>
<feature type="repeat" description="PPR" evidence="2">
    <location>
        <begin position="96"/>
        <end position="130"/>
    </location>
</feature>
<feature type="repeat" description="PPR" evidence="2">
    <location>
        <begin position="197"/>
        <end position="231"/>
    </location>
</feature>
<accession>A0A8T2TVI5</accession>
<dbReference type="EMBL" id="CM035416">
    <property type="protein sequence ID" value="KAH7425686.1"/>
    <property type="molecule type" value="Genomic_DNA"/>
</dbReference>
<dbReference type="GO" id="GO:0003723">
    <property type="term" value="F:RNA binding"/>
    <property type="evidence" value="ECO:0007669"/>
    <property type="project" value="InterPro"/>
</dbReference>
<feature type="repeat" description="PPR" evidence="2">
    <location>
        <begin position="298"/>
        <end position="332"/>
    </location>
</feature>
<keyword evidence="4" id="KW-1185">Reference proteome</keyword>
<dbReference type="GO" id="GO:0048731">
    <property type="term" value="P:system development"/>
    <property type="evidence" value="ECO:0007669"/>
    <property type="project" value="UniProtKB-ARBA"/>
</dbReference>
<evidence type="ECO:0008006" key="5">
    <source>
        <dbReference type="Google" id="ProtNLM"/>
    </source>
</evidence>
<evidence type="ECO:0000313" key="4">
    <source>
        <dbReference type="Proteomes" id="UP000825935"/>
    </source>
</evidence>
<sequence>MSIRGQIDYRRLNDVFPTLRFSKNISFRDITDIFYGLLQDCILKKDANGARNIYCHIVRHSLDEVSYIASQLIRAFTACSKLQDAGCIFERLPKPNLFAWNEIILAHTRHGCSEQALMLYYRMQASGVIPDAHIHVAILKACTNTQALVAGKLIHFDIVELYVEPSLFIWSTLVDMYSKCGSMRDAQCVFDKLEKRNIVIWSAMISGYVKHGYGEEALCLYNVMLLEGFDPDLVTAVSVLKACSGTGNLQAGNLIHAQIVDSGLVMDVTLGNSLLNMYARCSSLGEAWHMFKILRKRDIVTWSSMVDSYVEHKDHSLALGFFELMLEEKMKPDEVAFLCLLSACSQMGLVGNGCYHFNTLVGIFGALPRLDHFNCMVDLLGRAGHLFEAEDLLKTMPFRDNVVGWRCFLSHTRMYDEMGSSFHADSIPSDFKDELRRHIIFLKSNANSGTVTTKVDLKESGTFGSLSETATITYNRLTYSFTAVTEAQSDNGLWDKLNCLSVKLKEGGYLPIF</sequence>
<dbReference type="InterPro" id="IPR002885">
    <property type="entry name" value="PPR_rpt"/>
</dbReference>
<name>A0A8T2TVI5_CERRI</name>
<proteinExistence type="predicted"/>
<dbReference type="Pfam" id="PF01535">
    <property type="entry name" value="PPR"/>
    <property type="match status" value="2"/>
</dbReference>
<evidence type="ECO:0000256" key="2">
    <source>
        <dbReference type="PROSITE-ProRule" id="PRU00708"/>
    </source>
</evidence>
<gene>
    <name evidence="3" type="ORF">KP509_11G066400</name>
</gene>
<dbReference type="Proteomes" id="UP000825935">
    <property type="component" value="Chromosome 11"/>
</dbReference>
<dbReference type="Gene3D" id="1.25.40.10">
    <property type="entry name" value="Tetratricopeptide repeat domain"/>
    <property type="match status" value="3"/>
</dbReference>
<dbReference type="PANTHER" id="PTHR47926">
    <property type="entry name" value="PENTATRICOPEPTIDE REPEAT-CONTAINING PROTEIN"/>
    <property type="match status" value="1"/>
</dbReference>
<comment type="caution">
    <text evidence="3">The sequence shown here is derived from an EMBL/GenBank/DDBJ whole genome shotgun (WGS) entry which is preliminary data.</text>
</comment>
<organism evidence="3 4">
    <name type="scientific">Ceratopteris richardii</name>
    <name type="common">Triangle waterfern</name>
    <dbReference type="NCBI Taxonomy" id="49495"/>
    <lineage>
        <taxon>Eukaryota</taxon>
        <taxon>Viridiplantae</taxon>
        <taxon>Streptophyta</taxon>
        <taxon>Embryophyta</taxon>
        <taxon>Tracheophyta</taxon>
        <taxon>Polypodiopsida</taxon>
        <taxon>Polypodiidae</taxon>
        <taxon>Polypodiales</taxon>
        <taxon>Pteridineae</taxon>
        <taxon>Pteridaceae</taxon>
        <taxon>Parkerioideae</taxon>
        <taxon>Ceratopteris</taxon>
    </lineage>
</organism>
<dbReference type="InterPro" id="IPR011990">
    <property type="entry name" value="TPR-like_helical_dom_sf"/>
</dbReference>
<dbReference type="FunFam" id="1.25.40.10:FF:000344">
    <property type="entry name" value="Pentatricopeptide repeat-containing protein"/>
    <property type="match status" value="1"/>
</dbReference>
<feature type="repeat" description="PPR" evidence="2">
    <location>
        <begin position="166"/>
        <end position="196"/>
    </location>
</feature>
<dbReference type="Pfam" id="PF13041">
    <property type="entry name" value="PPR_2"/>
    <property type="match status" value="2"/>
</dbReference>
<dbReference type="GO" id="GO:0009451">
    <property type="term" value="P:RNA modification"/>
    <property type="evidence" value="ECO:0007669"/>
    <property type="project" value="InterPro"/>
</dbReference>
<keyword evidence="1" id="KW-0677">Repeat</keyword>
<dbReference type="PROSITE" id="PS51375">
    <property type="entry name" value="PPR"/>
    <property type="match status" value="4"/>
</dbReference>
<dbReference type="AlphaFoldDB" id="A0A8T2TVI5"/>
<evidence type="ECO:0000256" key="1">
    <source>
        <dbReference type="ARBA" id="ARBA00022737"/>
    </source>
</evidence>
<reference evidence="3" key="1">
    <citation type="submission" date="2021-08" db="EMBL/GenBank/DDBJ databases">
        <title>WGS assembly of Ceratopteris richardii.</title>
        <authorList>
            <person name="Marchant D.B."/>
            <person name="Chen G."/>
            <person name="Jenkins J."/>
            <person name="Shu S."/>
            <person name="Leebens-Mack J."/>
            <person name="Grimwood J."/>
            <person name="Schmutz J."/>
            <person name="Soltis P."/>
            <person name="Soltis D."/>
            <person name="Chen Z.-H."/>
        </authorList>
    </citation>
    <scope>NUCLEOTIDE SEQUENCE</scope>
    <source>
        <strain evidence="3">Whitten #5841</strain>
        <tissue evidence="3">Leaf</tissue>
    </source>
</reference>
<dbReference type="OrthoDB" id="426361at2759"/>
<dbReference type="FunFam" id="1.25.40.10:FF:000158">
    <property type="entry name" value="pentatricopeptide repeat-containing protein At2g33680"/>
    <property type="match status" value="1"/>
</dbReference>
<dbReference type="PANTHER" id="PTHR47926:SF533">
    <property type="entry name" value="DYW DOMAIN-CONTAINING PROTEIN"/>
    <property type="match status" value="1"/>
</dbReference>
<dbReference type="EMBL" id="CM035416">
    <property type="protein sequence ID" value="KAH7425690.1"/>
    <property type="molecule type" value="Genomic_DNA"/>
</dbReference>
<dbReference type="InterPro" id="IPR046960">
    <property type="entry name" value="PPR_At4g14850-like_plant"/>
</dbReference>
<dbReference type="OMA" id="CEKAINH"/>
<protein>
    <recommendedName>
        <fullName evidence="5">Pentatricopeptide repeat-containing protein</fullName>
    </recommendedName>
</protein>